<dbReference type="AlphaFoldDB" id="X1C7Y0"/>
<name>X1C7Y0_9ZZZZ</name>
<evidence type="ECO:0000313" key="2">
    <source>
        <dbReference type="EMBL" id="GAG80506.1"/>
    </source>
</evidence>
<feature type="transmembrane region" description="Helical" evidence="1">
    <location>
        <begin position="102"/>
        <end position="123"/>
    </location>
</feature>
<accession>X1C7Y0</accession>
<feature type="transmembrane region" description="Helical" evidence="1">
    <location>
        <begin position="76"/>
        <end position="96"/>
    </location>
</feature>
<protein>
    <submittedName>
        <fullName evidence="2">Uncharacterized protein</fullName>
    </submittedName>
</protein>
<keyword evidence="1" id="KW-1133">Transmembrane helix</keyword>
<keyword evidence="1" id="KW-0472">Membrane</keyword>
<evidence type="ECO:0000256" key="1">
    <source>
        <dbReference type="SAM" id="Phobius"/>
    </source>
</evidence>
<gene>
    <name evidence="2" type="ORF">S01H4_31462</name>
</gene>
<dbReference type="EMBL" id="BART01016346">
    <property type="protein sequence ID" value="GAG80506.1"/>
    <property type="molecule type" value="Genomic_DNA"/>
</dbReference>
<sequence length="134" mass="15689">MEIRKRKFYRAVFMVVGWYDLILGFAFFFFFRGVYSLFSVKLPDNPAYVHLAAAFIFVQGLAYLFVYFNMERNVDLVRVGTIYKTAYIGVSFYHWAAGTLPHAMFVLFGFLDLVFLSLFLLYLREIAIAAKVKR</sequence>
<organism evidence="2">
    <name type="scientific">marine sediment metagenome</name>
    <dbReference type="NCBI Taxonomy" id="412755"/>
    <lineage>
        <taxon>unclassified sequences</taxon>
        <taxon>metagenomes</taxon>
        <taxon>ecological metagenomes</taxon>
    </lineage>
</organism>
<feature type="transmembrane region" description="Helical" evidence="1">
    <location>
        <begin position="47"/>
        <end position="69"/>
    </location>
</feature>
<reference evidence="2" key="1">
    <citation type="journal article" date="2014" name="Front. Microbiol.">
        <title>High frequency of phylogenetically diverse reductive dehalogenase-homologous genes in deep subseafloor sedimentary metagenomes.</title>
        <authorList>
            <person name="Kawai M."/>
            <person name="Futagami T."/>
            <person name="Toyoda A."/>
            <person name="Takaki Y."/>
            <person name="Nishi S."/>
            <person name="Hori S."/>
            <person name="Arai W."/>
            <person name="Tsubouchi T."/>
            <person name="Morono Y."/>
            <person name="Uchiyama I."/>
            <person name="Ito T."/>
            <person name="Fujiyama A."/>
            <person name="Inagaki F."/>
            <person name="Takami H."/>
        </authorList>
    </citation>
    <scope>NUCLEOTIDE SEQUENCE</scope>
    <source>
        <strain evidence="2">Expedition CK06-06</strain>
    </source>
</reference>
<proteinExistence type="predicted"/>
<keyword evidence="1" id="KW-0812">Transmembrane</keyword>
<comment type="caution">
    <text evidence="2">The sequence shown here is derived from an EMBL/GenBank/DDBJ whole genome shotgun (WGS) entry which is preliminary data.</text>
</comment>
<feature type="transmembrane region" description="Helical" evidence="1">
    <location>
        <begin position="12"/>
        <end position="35"/>
    </location>
</feature>